<dbReference type="AlphaFoldDB" id="A0A0S4LCT7"/>
<dbReference type="STRING" id="1742973.COMA2_170009"/>
<gene>
    <name evidence="1" type="ORF">COMA2_170009</name>
</gene>
<evidence type="ECO:0000313" key="1">
    <source>
        <dbReference type="EMBL" id="CUS34445.1"/>
    </source>
</evidence>
<evidence type="ECO:0000313" key="2">
    <source>
        <dbReference type="Proteomes" id="UP000198736"/>
    </source>
</evidence>
<sequence length="93" mass="10820">MGRRPKRRVTATNKLGSIVSSHLSVIWFHAWYMQRATFPCPKDPDLLRLIVPARVFKPAQTRQILRKLLPNRVRVGARSETGRRSIASKEKWQ</sequence>
<accession>A0A0S4LCT7</accession>
<organism evidence="1 2">
    <name type="scientific">Candidatus Nitrospira nitrificans</name>
    <dbReference type="NCBI Taxonomy" id="1742973"/>
    <lineage>
        <taxon>Bacteria</taxon>
        <taxon>Pseudomonadati</taxon>
        <taxon>Nitrospirota</taxon>
        <taxon>Nitrospiria</taxon>
        <taxon>Nitrospirales</taxon>
        <taxon>Nitrospiraceae</taxon>
        <taxon>Nitrospira</taxon>
    </lineage>
</organism>
<reference evidence="2" key="1">
    <citation type="submission" date="2015-10" db="EMBL/GenBank/DDBJ databases">
        <authorList>
            <person name="Luecker S."/>
            <person name="Luecker S."/>
        </authorList>
    </citation>
    <scope>NUCLEOTIDE SEQUENCE [LARGE SCALE GENOMIC DNA]</scope>
</reference>
<protein>
    <submittedName>
        <fullName evidence="1">Uncharacterized protein</fullName>
    </submittedName>
</protein>
<dbReference type="Proteomes" id="UP000198736">
    <property type="component" value="Unassembled WGS sequence"/>
</dbReference>
<dbReference type="EMBL" id="CZPZ01000009">
    <property type="protein sequence ID" value="CUS34445.1"/>
    <property type="molecule type" value="Genomic_DNA"/>
</dbReference>
<proteinExistence type="predicted"/>
<keyword evidence="2" id="KW-1185">Reference proteome</keyword>
<name>A0A0S4LCT7_9BACT</name>